<reference evidence="1 2" key="1">
    <citation type="journal article" date="2024" name="Plant J.">
        <title>Genome sequences and population genomics reveal climatic adaptation and genomic divergence between two closely related sweetgum species.</title>
        <authorList>
            <person name="Xu W.Q."/>
            <person name="Ren C.Q."/>
            <person name="Zhang X.Y."/>
            <person name="Comes H.P."/>
            <person name="Liu X.H."/>
            <person name="Li Y.G."/>
            <person name="Kettle C.J."/>
            <person name="Jalonen R."/>
            <person name="Gaisberger H."/>
            <person name="Ma Y.Z."/>
            <person name="Qiu Y.X."/>
        </authorList>
    </citation>
    <scope>NUCLEOTIDE SEQUENCE [LARGE SCALE GENOMIC DNA]</scope>
    <source>
        <strain evidence="1">Hangzhou</strain>
    </source>
</reference>
<sequence>MAHLWFIYLVSAFFNNPILEPRSRVRKIKGLANFIFCVEHTYQISALCHYAMKVHHWLALGMGGVGKMKGVIFAWCASCHGITKSWPFDSYIVLALLNLEGTTF</sequence>
<dbReference type="EMBL" id="JBBPBK010000007">
    <property type="protein sequence ID" value="KAK9282521.1"/>
    <property type="molecule type" value="Genomic_DNA"/>
</dbReference>
<protein>
    <submittedName>
        <fullName evidence="1">Uncharacterized protein</fullName>
    </submittedName>
</protein>
<evidence type="ECO:0000313" key="2">
    <source>
        <dbReference type="Proteomes" id="UP001415857"/>
    </source>
</evidence>
<keyword evidence="2" id="KW-1185">Reference proteome</keyword>
<dbReference type="AlphaFoldDB" id="A0AAP0WZ84"/>
<gene>
    <name evidence="1" type="ORF">L1049_005441</name>
</gene>
<accession>A0AAP0WZ84</accession>
<dbReference type="Proteomes" id="UP001415857">
    <property type="component" value="Unassembled WGS sequence"/>
</dbReference>
<evidence type="ECO:0000313" key="1">
    <source>
        <dbReference type="EMBL" id="KAK9282521.1"/>
    </source>
</evidence>
<name>A0AAP0WZ84_LIQFO</name>
<proteinExistence type="predicted"/>
<organism evidence="1 2">
    <name type="scientific">Liquidambar formosana</name>
    <name type="common">Formosan gum</name>
    <dbReference type="NCBI Taxonomy" id="63359"/>
    <lineage>
        <taxon>Eukaryota</taxon>
        <taxon>Viridiplantae</taxon>
        <taxon>Streptophyta</taxon>
        <taxon>Embryophyta</taxon>
        <taxon>Tracheophyta</taxon>
        <taxon>Spermatophyta</taxon>
        <taxon>Magnoliopsida</taxon>
        <taxon>eudicotyledons</taxon>
        <taxon>Gunneridae</taxon>
        <taxon>Pentapetalae</taxon>
        <taxon>Saxifragales</taxon>
        <taxon>Altingiaceae</taxon>
        <taxon>Liquidambar</taxon>
    </lineage>
</organism>
<comment type="caution">
    <text evidence="1">The sequence shown here is derived from an EMBL/GenBank/DDBJ whole genome shotgun (WGS) entry which is preliminary data.</text>
</comment>